<keyword evidence="1" id="KW-0812">Transmembrane</keyword>
<protein>
    <submittedName>
        <fullName evidence="3">Acyltransferase</fullName>
    </submittedName>
</protein>
<keyword evidence="1" id="KW-1133">Transmembrane helix</keyword>
<dbReference type="PANTHER" id="PTHR23028">
    <property type="entry name" value="ACETYLTRANSFERASE"/>
    <property type="match status" value="1"/>
</dbReference>
<feature type="transmembrane region" description="Helical" evidence="1">
    <location>
        <begin position="88"/>
        <end position="106"/>
    </location>
</feature>
<feature type="transmembrane region" description="Helical" evidence="1">
    <location>
        <begin position="142"/>
        <end position="164"/>
    </location>
</feature>
<dbReference type="RefSeq" id="WP_149690466.1">
    <property type="nucleotide sequence ID" value="NZ_SDPQ02000003.1"/>
</dbReference>
<feature type="transmembrane region" description="Helical" evidence="1">
    <location>
        <begin position="203"/>
        <end position="222"/>
    </location>
</feature>
<reference evidence="3" key="1">
    <citation type="submission" date="2019-09" db="EMBL/GenBank/DDBJ databases">
        <authorList>
            <person name="Li J."/>
        </authorList>
    </citation>
    <scope>NUCLEOTIDE SEQUENCE [LARGE SCALE GENOMIC DNA]</scope>
    <source>
        <strain evidence="3">JCM 14732</strain>
    </source>
</reference>
<dbReference type="Proteomes" id="UP000380867">
    <property type="component" value="Unassembled WGS sequence"/>
</dbReference>
<feature type="transmembrane region" description="Helical" evidence="1">
    <location>
        <begin position="259"/>
        <end position="278"/>
    </location>
</feature>
<dbReference type="GO" id="GO:0016020">
    <property type="term" value="C:membrane"/>
    <property type="evidence" value="ECO:0007669"/>
    <property type="project" value="TreeGrafter"/>
</dbReference>
<evidence type="ECO:0000313" key="4">
    <source>
        <dbReference type="Proteomes" id="UP000380867"/>
    </source>
</evidence>
<feature type="transmembrane region" description="Helical" evidence="1">
    <location>
        <begin position="46"/>
        <end position="67"/>
    </location>
</feature>
<dbReference type="InterPro" id="IPR050879">
    <property type="entry name" value="Acyltransferase_3"/>
</dbReference>
<feature type="transmembrane region" description="Helical" evidence="1">
    <location>
        <begin position="332"/>
        <end position="353"/>
    </location>
</feature>
<accession>A0A5M4FBU8</accession>
<dbReference type="GO" id="GO:0016747">
    <property type="term" value="F:acyltransferase activity, transferring groups other than amino-acyl groups"/>
    <property type="evidence" value="ECO:0007669"/>
    <property type="project" value="InterPro"/>
</dbReference>
<sequence>MSRVADVPQLTGLRAVGAVWVLALHSLTLTVTMWPSAEHARSFAQGGYLGVDLFFVLSGFIITLNYLDVLGRWTWRGAAGFLGLRLARIYPVFLLMLVAWALYLMARAPDVSVLTDSLLSARNVAMNLVLLNHVPPNSSIDAVAWTVCLEMGAYLAFPVLALVLIRIRSAWVAGALAAAVTVIGLVCLQRFDVHGVGFFSYRTGWTRLAMQFLAGCFLCVAWTRSGRWRHGRHWDVIGIVAAIGIIVACRAQDVHDVGFYPLAAVPCLGLVVVACAGATGPLLRMFRARPVVWLGRVSYSLYMTHTLTLAVASLLIGRVWQGGRPGEGVVRAVIPILVYAAVIAVAAAVFHLVEEPARRGLRRSISRHRVAP</sequence>
<dbReference type="InterPro" id="IPR002656">
    <property type="entry name" value="Acyl_transf_3_dom"/>
</dbReference>
<evidence type="ECO:0000256" key="1">
    <source>
        <dbReference type="SAM" id="Phobius"/>
    </source>
</evidence>
<comment type="caution">
    <text evidence="3">The sequence shown here is derived from an EMBL/GenBank/DDBJ whole genome shotgun (WGS) entry which is preliminary data.</text>
</comment>
<keyword evidence="3" id="KW-0012">Acyltransferase</keyword>
<keyword evidence="4" id="KW-1185">Reference proteome</keyword>
<feature type="transmembrane region" description="Helical" evidence="1">
    <location>
        <begin position="12"/>
        <end position="34"/>
    </location>
</feature>
<proteinExistence type="predicted"/>
<feature type="domain" description="Acyltransferase 3" evidence="2">
    <location>
        <begin position="9"/>
        <end position="348"/>
    </location>
</feature>
<feature type="transmembrane region" description="Helical" evidence="1">
    <location>
        <begin position="299"/>
        <end position="320"/>
    </location>
</feature>
<gene>
    <name evidence="3" type="ORF">ESP70_016910</name>
</gene>
<dbReference type="OrthoDB" id="9807745at2"/>
<organism evidence="3 4">
    <name type="scientific">Aeromicrobium ginsengisoli</name>
    <dbReference type="NCBI Taxonomy" id="363867"/>
    <lineage>
        <taxon>Bacteria</taxon>
        <taxon>Bacillati</taxon>
        <taxon>Actinomycetota</taxon>
        <taxon>Actinomycetes</taxon>
        <taxon>Propionibacteriales</taxon>
        <taxon>Nocardioidaceae</taxon>
        <taxon>Aeromicrobium</taxon>
    </lineage>
</organism>
<dbReference type="PANTHER" id="PTHR23028:SF53">
    <property type="entry name" value="ACYL_TRANSF_3 DOMAIN-CONTAINING PROTEIN"/>
    <property type="match status" value="1"/>
</dbReference>
<keyword evidence="3" id="KW-0808">Transferase</keyword>
<dbReference type="AlphaFoldDB" id="A0A5M4FBU8"/>
<feature type="transmembrane region" description="Helical" evidence="1">
    <location>
        <begin position="171"/>
        <end position="191"/>
    </location>
</feature>
<dbReference type="Pfam" id="PF01757">
    <property type="entry name" value="Acyl_transf_3"/>
    <property type="match status" value="1"/>
</dbReference>
<keyword evidence="1" id="KW-0472">Membrane</keyword>
<evidence type="ECO:0000259" key="2">
    <source>
        <dbReference type="Pfam" id="PF01757"/>
    </source>
</evidence>
<dbReference type="GO" id="GO:0000271">
    <property type="term" value="P:polysaccharide biosynthetic process"/>
    <property type="evidence" value="ECO:0007669"/>
    <property type="project" value="TreeGrafter"/>
</dbReference>
<dbReference type="EMBL" id="SDPQ02000003">
    <property type="protein sequence ID" value="KAA1395816.1"/>
    <property type="molecule type" value="Genomic_DNA"/>
</dbReference>
<evidence type="ECO:0000313" key="3">
    <source>
        <dbReference type="EMBL" id="KAA1395816.1"/>
    </source>
</evidence>
<name>A0A5M4FBU8_9ACTN</name>
<feature type="transmembrane region" description="Helical" evidence="1">
    <location>
        <begin position="234"/>
        <end position="253"/>
    </location>
</feature>